<keyword evidence="3 4" id="KW-0732">Signal</keyword>
<dbReference type="PANTHER" id="PTHR30290:SF64">
    <property type="entry name" value="ABC TRANSPORTER PERIPLASMIC BINDING PROTEIN"/>
    <property type="match status" value="1"/>
</dbReference>
<dbReference type="AlphaFoldDB" id="A0A0R3C8T2"/>
<dbReference type="PROSITE" id="PS51318">
    <property type="entry name" value="TAT"/>
    <property type="match status" value="1"/>
</dbReference>
<evidence type="ECO:0000313" key="7">
    <source>
        <dbReference type="Proteomes" id="UP000051380"/>
    </source>
</evidence>
<dbReference type="PANTHER" id="PTHR30290">
    <property type="entry name" value="PERIPLASMIC BINDING COMPONENT OF ABC TRANSPORTER"/>
    <property type="match status" value="1"/>
</dbReference>
<dbReference type="GO" id="GO:0030288">
    <property type="term" value="C:outer membrane-bounded periplasmic space"/>
    <property type="evidence" value="ECO:0007669"/>
    <property type="project" value="TreeGrafter"/>
</dbReference>
<dbReference type="STRING" id="108015.GA0061099_1003331"/>
<dbReference type="FunFam" id="3.10.105.10:FF:000005">
    <property type="entry name" value="ABC transporter substrate-binding protein"/>
    <property type="match status" value="1"/>
</dbReference>
<dbReference type="Gene3D" id="3.40.190.10">
    <property type="entry name" value="Periplasmic binding protein-like II"/>
    <property type="match status" value="1"/>
</dbReference>
<reference evidence="6 7" key="1">
    <citation type="submission" date="2015-09" db="EMBL/GenBank/DDBJ databases">
        <title>Draft Genome Sequence of the Strain BR 3267 (Bradyrhizobium yuanmingense) recommended as inoculant for cowpea in Brazil.</title>
        <authorList>
            <person name="Simoes-Araujo J.L."/>
            <person name="Zilli J.E."/>
        </authorList>
    </citation>
    <scope>NUCLEOTIDE SEQUENCE [LARGE SCALE GENOMIC DNA]</scope>
    <source>
        <strain evidence="6 7">BR3267</strain>
    </source>
</reference>
<sequence>MAITRRDLLLTGTAAAALPALGSLAGVPVGVAHAQSATELPSGGLPWRHALSLFGKVKYPADFKRFDYVNPEAPKGGVARQIAVGTFDNFNIVVSGVKGQVAGAVAFIYESLLTQSLDEVSTEYGALAEAVSHPDDFSFVTYRLRPQAKWHDGKPVTPEDVIFSLDSFKKNHPMYSAYYSHVVKAEKVGERDVKFVFDAPGNRELPLIVGQLIVLPKHWWDGTDAQGRKRDIATTTLEVPLGSGPYKVKEFVAGRSIALERVKDYWGRDLPINVGRNNFDELRYEYFRDGTVAIEAFKADQVDWRTENSAKSWATAYDFPAVTEKRVILEEFVNRSSGVMQAFVPNLRRAKFSDPRVRRALNCAFDFEEMNKQIFYGQYKRISSYFDGIEELMATGLPQGKELEILETVRAQVPPEVFTTPYTNPVGGNPEAVRDNLREALRLFKEAGYEVRDRKLVDVKTGAQFSLELLNSDPSFERITLFYKPSLERLGIAVSVRTVDPTQYENRTREWDFDIVTNSWGESQSPGNEQREFWSSKSADIAGSRNIAGIKNPAVDKLIERVIYATDRDDLVAATKALDRVLLWNHYVVPQWTYNKVRTARWDRFGRPTELPRYGLSGFPFIWWYDADKAARIAKKS</sequence>
<name>A0A0R3C8T2_9BRAD</name>
<dbReference type="RefSeq" id="WP_057028166.1">
    <property type="nucleotide sequence ID" value="NZ_LJYF01000029.1"/>
</dbReference>
<dbReference type="Pfam" id="PF00496">
    <property type="entry name" value="SBP_bac_5"/>
    <property type="match status" value="1"/>
</dbReference>
<dbReference type="CDD" id="cd08497">
    <property type="entry name" value="MbnE-like"/>
    <property type="match status" value="1"/>
</dbReference>
<feature type="signal peptide" evidence="4">
    <location>
        <begin position="1"/>
        <end position="25"/>
    </location>
</feature>
<dbReference type="InterPro" id="IPR030678">
    <property type="entry name" value="Peptide/Ni-bd"/>
</dbReference>
<evidence type="ECO:0000256" key="1">
    <source>
        <dbReference type="ARBA" id="ARBA00004418"/>
    </source>
</evidence>
<gene>
    <name evidence="6" type="ORF">AOQ72_23065</name>
</gene>
<organism evidence="6 7">
    <name type="scientific">Bradyrhizobium yuanmingense</name>
    <dbReference type="NCBI Taxonomy" id="108015"/>
    <lineage>
        <taxon>Bacteria</taxon>
        <taxon>Pseudomonadati</taxon>
        <taxon>Pseudomonadota</taxon>
        <taxon>Alphaproteobacteria</taxon>
        <taxon>Hyphomicrobiales</taxon>
        <taxon>Nitrobacteraceae</taxon>
        <taxon>Bradyrhizobium</taxon>
    </lineage>
</organism>
<dbReference type="SUPFAM" id="SSF53850">
    <property type="entry name" value="Periplasmic binding protein-like II"/>
    <property type="match status" value="1"/>
</dbReference>
<dbReference type="GO" id="GO:0043190">
    <property type="term" value="C:ATP-binding cassette (ABC) transporter complex"/>
    <property type="evidence" value="ECO:0007669"/>
    <property type="project" value="InterPro"/>
</dbReference>
<dbReference type="OrthoDB" id="9803988at2"/>
<feature type="domain" description="Solute-binding protein family 5" evidence="5">
    <location>
        <begin position="125"/>
        <end position="538"/>
    </location>
</feature>
<evidence type="ECO:0000256" key="2">
    <source>
        <dbReference type="ARBA" id="ARBA00005695"/>
    </source>
</evidence>
<evidence type="ECO:0000313" key="6">
    <source>
        <dbReference type="EMBL" id="KRP94121.1"/>
    </source>
</evidence>
<dbReference type="InterPro" id="IPR006311">
    <property type="entry name" value="TAT_signal"/>
</dbReference>
<comment type="subcellular location">
    <subcellularLocation>
        <location evidence="1">Periplasm</location>
    </subcellularLocation>
</comment>
<dbReference type="InterPro" id="IPR000914">
    <property type="entry name" value="SBP_5_dom"/>
</dbReference>
<dbReference type="GO" id="GO:0042884">
    <property type="term" value="P:microcin transport"/>
    <property type="evidence" value="ECO:0007669"/>
    <property type="project" value="TreeGrafter"/>
</dbReference>
<comment type="similarity">
    <text evidence="2">Belongs to the bacterial solute-binding protein 5 family.</text>
</comment>
<dbReference type="GO" id="GO:0015833">
    <property type="term" value="P:peptide transport"/>
    <property type="evidence" value="ECO:0007669"/>
    <property type="project" value="TreeGrafter"/>
</dbReference>
<comment type="caution">
    <text evidence="6">The sequence shown here is derived from an EMBL/GenBank/DDBJ whole genome shotgun (WGS) entry which is preliminary data.</text>
</comment>
<evidence type="ECO:0000256" key="3">
    <source>
        <dbReference type="ARBA" id="ARBA00022729"/>
    </source>
</evidence>
<evidence type="ECO:0000256" key="4">
    <source>
        <dbReference type="SAM" id="SignalP"/>
    </source>
</evidence>
<evidence type="ECO:0000259" key="5">
    <source>
        <dbReference type="Pfam" id="PF00496"/>
    </source>
</evidence>
<accession>A0A0R3C8T2</accession>
<dbReference type="Proteomes" id="UP000051380">
    <property type="component" value="Unassembled WGS sequence"/>
</dbReference>
<proteinExistence type="inferred from homology"/>
<feature type="chain" id="PRO_5006433950" description="Solute-binding protein family 5 domain-containing protein" evidence="4">
    <location>
        <begin position="26"/>
        <end position="637"/>
    </location>
</feature>
<protein>
    <recommendedName>
        <fullName evidence="5">Solute-binding protein family 5 domain-containing protein</fullName>
    </recommendedName>
</protein>
<dbReference type="GO" id="GO:1904680">
    <property type="term" value="F:peptide transmembrane transporter activity"/>
    <property type="evidence" value="ECO:0007669"/>
    <property type="project" value="TreeGrafter"/>
</dbReference>
<dbReference type="PIRSF" id="PIRSF002741">
    <property type="entry name" value="MppA"/>
    <property type="match status" value="1"/>
</dbReference>
<dbReference type="EMBL" id="LJYF01000029">
    <property type="protein sequence ID" value="KRP94121.1"/>
    <property type="molecule type" value="Genomic_DNA"/>
</dbReference>
<dbReference type="Gene3D" id="3.10.105.10">
    <property type="entry name" value="Dipeptide-binding Protein, Domain 3"/>
    <property type="match status" value="1"/>
</dbReference>
<dbReference type="InterPro" id="IPR039424">
    <property type="entry name" value="SBP_5"/>
</dbReference>